<dbReference type="EMBL" id="BAAARV010000102">
    <property type="protein sequence ID" value="GAA2386357.1"/>
    <property type="molecule type" value="Genomic_DNA"/>
</dbReference>
<dbReference type="Gene3D" id="3.30.450.40">
    <property type="match status" value="1"/>
</dbReference>
<dbReference type="PANTHER" id="PTHR30136">
    <property type="entry name" value="HELIX-TURN-HELIX TRANSCRIPTIONAL REGULATOR, ICLR FAMILY"/>
    <property type="match status" value="1"/>
</dbReference>
<dbReference type="InterPro" id="IPR005471">
    <property type="entry name" value="Tscrpt_reg_IclR_N"/>
</dbReference>
<dbReference type="SUPFAM" id="SSF46785">
    <property type="entry name" value="Winged helix' DNA-binding domain"/>
    <property type="match status" value="1"/>
</dbReference>
<evidence type="ECO:0000256" key="1">
    <source>
        <dbReference type="ARBA" id="ARBA00023015"/>
    </source>
</evidence>
<feature type="domain" description="HTH iclR-type" evidence="4">
    <location>
        <begin position="13"/>
        <end position="76"/>
    </location>
</feature>
<dbReference type="PROSITE" id="PS51078">
    <property type="entry name" value="ICLR_ED"/>
    <property type="match status" value="1"/>
</dbReference>
<gene>
    <name evidence="6" type="ORF">GCM10010170_096680</name>
</gene>
<dbReference type="SUPFAM" id="SSF55781">
    <property type="entry name" value="GAF domain-like"/>
    <property type="match status" value="1"/>
</dbReference>
<dbReference type="InterPro" id="IPR036390">
    <property type="entry name" value="WH_DNA-bd_sf"/>
</dbReference>
<dbReference type="Gene3D" id="1.10.10.10">
    <property type="entry name" value="Winged helix-like DNA-binding domain superfamily/Winged helix DNA-binding domain"/>
    <property type="match status" value="1"/>
</dbReference>
<feature type="domain" description="IclR-ED" evidence="5">
    <location>
        <begin position="77"/>
        <end position="257"/>
    </location>
</feature>
<keyword evidence="1" id="KW-0805">Transcription regulation</keyword>
<reference evidence="6 7" key="1">
    <citation type="journal article" date="2019" name="Int. J. Syst. Evol. Microbiol.">
        <title>The Global Catalogue of Microorganisms (GCM) 10K type strain sequencing project: providing services to taxonomists for standard genome sequencing and annotation.</title>
        <authorList>
            <consortium name="The Broad Institute Genomics Platform"/>
            <consortium name="The Broad Institute Genome Sequencing Center for Infectious Disease"/>
            <person name="Wu L."/>
            <person name="Ma J."/>
        </authorList>
    </citation>
    <scope>NUCLEOTIDE SEQUENCE [LARGE SCALE GENOMIC DNA]</scope>
    <source>
        <strain evidence="6 7">JCM 3272</strain>
    </source>
</reference>
<dbReference type="Proteomes" id="UP001501444">
    <property type="component" value="Unassembled WGS sequence"/>
</dbReference>
<dbReference type="PANTHER" id="PTHR30136:SF24">
    <property type="entry name" value="HTH-TYPE TRANSCRIPTIONAL REPRESSOR ALLR"/>
    <property type="match status" value="1"/>
</dbReference>
<dbReference type="InterPro" id="IPR050707">
    <property type="entry name" value="HTH_MetabolicPath_Reg"/>
</dbReference>
<evidence type="ECO:0000313" key="6">
    <source>
        <dbReference type="EMBL" id="GAA2386357.1"/>
    </source>
</evidence>
<keyword evidence="2" id="KW-0238">DNA-binding</keyword>
<protein>
    <submittedName>
        <fullName evidence="6">IclR family transcriptional regulator</fullName>
    </submittedName>
</protein>
<name>A0ABN3HRM6_9ACTN</name>
<evidence type="ECO:0000259" key="4">
    <source>
        <dbReference type="PROSITE" id="PS51077"/>
    </source>
</evidence>
<proteinExistence type="predicted"/>
<evidence type="ECO:0000256" key="3">
    <source>
        <dbReference type="ARBA" id="ARBA00023163"/>
    </source>
</evidence>
<comment type="caution">
    <text evidence="6">The sequence shown here is derived from an EMBL/GenBank/DDBJ whole genome shotgun (WGS) entry which is preliminary data.</text>
</comment>
<organism evidence="6 7">
    <name type="scientific">Dactylosporangium salmoneum</name>
    <dbReference type="NCBI Taxonomy" id="53361"/>
    <lineage>
        <taxon>Bacteria</taxon>
        <taxon>Bacillati</taxon>
        <taxon>Actinomycetota</taxon>
        <taxon>Actinomycetes</taxon>
        <taxon>Micromonosporales</taxon>
        <taxon>Micromonosporaceae</taxon>
        <taxon>Dactylosporangium</taxon>
    </lineage>
</organism>
<sequence length="257" mass="27639">MPKSAPAEQRAPASTVDRALDVLLLFSTVRAATLGVSEIAQELGMSKPAVHRVLTTLRSRNLVELDEESRRYSLGLLAVSMGVRYQRGLVAADAAIPALRPLSDECQETATLSVRSGDRRYYVEQVTPDRPVVMMVQLAVPFPLHAGASSKAILAFLPEAERDRYLAGRLDPVTPHTRTDSRGLRRELETIRELGYARSSSERQAGAAAVAAPILKGGEVVAAMSVCGPEARFDADAHAERLLATVARITAELDAAA</sequence>
<dbReference type="RefSeq" id="WP_344619478.1">
    <property type="nucleotide sequence ID" value="NZ_BAAARV010000102.1"/>
</dbReference>
<dbReference type="PROSITE" id="PS51077">
    <property type="entry name" value="HTH_ICLR"/>
    <property type="match status" value="1"/>
</dbReference>
<accession>A0ABN3HRM6</accession>
<dbReference type="InterPro" id="IPR029016">
    <property type="entry name" value="GAF-like_dom_sf"/>
</dbReference>
<dbReference type="SMART" id="SM00346">
    <property type="entry name" value="HTH_ICLR"/>
    <property type="match status" value="1"/>
</dbReference>
<evidence type="ECO:0000313" key="7">
    <source>
        <dbReference type="Proteomes" id="UP001501444"/>
    </source>
</evidence>
<keyword evidence="3" id="KW-0804">Transcription</keyword>
<dbReference type="Pfam" id="PF09339">
    <property type="entry name" value="HTH_IclR"/>
    <property type="match status" value="1"/>
</dbReference>
<evidence type="ECO:0000256" key="2">
    <source>
        <dbReference type="ARBA" id="ARBA00023125"/>
    </source>
</evidence>
<evidence type="ECO:0000259" key="5">
    <source>
        <dbReference type="PROSITE" id="PS51078"/>
    </source>
</evidence>
<dbReference type="InterPro" id="IPR014757">
    <property type="entry name" value="Tscrpt_reg_IclR_C"/>
</dbReference>
<dbReference type="InterPro" id="IPR036388">
    <property type="entry name" value="WH-like_DNA-bd_sf"/>
</dbReference>
<dbReference type="Pfam" id="PF01614">
    <property type="entry name" value="IclR_C"/>
    <property type="match status" value="1"/>
</dbReference>
<keyword evidence="7" id="KW-1185">Reference proteome</keyword>